<evidence type="ECO:0000313" key="2">
    <source>
        <dbReference type="EMBL" id="KIM83948.1"/>
    </source>
</evidence>
<proteinExistence type="predicted"/>
<gene>
    <name evidence="2" type="ORF">PILCRDRAFT_419974</name>
</gene>
<reference evidence="2 3" key="1">
    <citation type="submission" date="2014-04" db="EMBL/GenBank/DDBJ databases">
        <authorList>
            <consortium name="DOE Joint Genome Institute"/>
            <person name="Kuo A."/>
            <person name="Tarkka M."/>
            <person name="Buscot F."/>
            <person name="Kohler A."/>
            <person name="Nagy L.G."/>
            <person name="Floudas D."/>
            <person name="Copeland A."/>
            <person name="Barry K.W."/>
            <person name="Cichocki N."/>
            <person name="Veneault-Fourrey C."/>
            <person name="LaButti K."/>
            <person name="Lindquist E.A."/>
            <person name="Lipzen A."/>
            <person name="Lundell T."/>
            <person name="Morin E."/>
            <person name="Murat C."/>
            <person name="Sun H."/>
            <person name="Tunlid A."/>
            <person name="Henrissat B."/>
            <person name="Grigoriev I.V."/>
            <person name="Hibbett D.S."/>
            <person name="Martin F."/>
            <person name="Nordberg H.P."/>
            <person name="Cantor M.N."/>
            <person name="Hua S.X."/>
        </authorList>
    </citation>
    <scope>NUCLEOTIDE SEQUENCE [LARGE SCALE GENOMIC DNA]</scope>
    <source>
        <strain evidence="2 3">F 1598</strain>
    </source>
</reference>
<dbReference type="AlphaFoldDB" id="A0A0C3BCC1"/>
<dbReference type="EMBL" id="KN832989">
    <property type="protein sequence ID" value="KIM83948.1"/>
    <property type="molecule type" value="Genomic_DNA"/>
</dbReference>
<sequence length="72" mass="8128">MTHPLDRVFPIYMIIQMATKGQDHSDLAILLSFVRPSPLFFIFIFFYGLPGCAPGQPSPFVPHISPFFSQQA</sequence>
<evidence type="ECO:0000313" key="3">
    <source>
        <dbReference type="Proteomes" id="UP000054166"/>
    </source>
</evidence>
<keyword evidence="3" id="KW-1185">Reference proteome</keyword>
<keyword evidence="1" id="KW-0812">Transmembrane</keyword>
<name>A0A0C3BCC1_PILCF</name>
<evidence type="ECO:0000256" key="1">
    <source>
        <dbReference type="SAM" id="Phobius"/>
    </source>
</evidence>
<dbReference type="HOGENOM" id="CLU_2723069_0_0_1"/>
<organism evidence="2 3">
    <name type="scientific">Piloderma croceum (strain F 1598)</name>
    <dbReference type="NCBI Taxonomy" id="765440"/>
    <lineage>
        <taxon>Eukaryota</taxon>
        <taxon>Fungi</taxon>
        <taxon>Dikarya</taxon>
        <taxon>Basidiomycota</taxon>
        <taxon>Agaricomycotina</taxon>
        <taxon>Agaricomycetes</taxon>
        <taxon>Agaricomycetidae</taxon>
        <taxon>Atheliales</taxon>
        <taxon>Atheliaceae</taxon>
        <taxon>Piloderma</taxon>
    </lineage>
</organism>
<reference evidence="3" key="2">
    <citation type="submission" date="2015-01" db="EMBL/GenBank/DDBJ databases">
        <title>Evolutionary Origins and Diversification of the Mycorrhizal Mutualists.</title>
        <authorList>
            <consortium name="DOE Joint Genome Institute"/>
            <consortium name="Mycorrhizal Genomics Consortium"/>
            <person name="Kohler A."/>
            <person name="Kuo A."/>
            <person name="Nagy L.G."/>
            <person name="Floudas D."/>
            <person name="Copeland A."/>
            <person name="Barry K.W."/>
            <person name="Cichocki N."/>
            <person name="Veneault-Fourrey C."/>
            <person name="LaButti K."/>
            <person name="Lindquist E.A."/>
            <person name="Lipzen A."/>
            <person name="Lundell T."/>
            <person name="Morin E."/>
            <person name="Murat C."/>
            <person name="Riley R."/>
            <person name="Ohm R."/>
            <person name="Sun H."/>
            <person name="Tunlid A."/>
            <person name="Henrissat B."/>
            <person name="Grigoriev I.V."/>
            <person name="Hibbett D.S."/>
            <person name="Martin F."/>
        </authorList>
    </citation>
    <scope>NUCLEOTIDE SEQUENCE [LARGE SCALE GENOMIC DNA]</scope>
    <source>
        <strain evidence="3">F 1598</strain>
    </source>
</reference>
<dbReference type="InParanoid" id="A0A0C3BCC1"/>
<dbReference type="Proteomes" id="UP000054166">
    <property type="component" value="Unassembled WGS sequence"/>
</dbReference>
<protein>
    <submittedName>
        <fullName evidence="2">Uncharacterized protein</fullName>
    </submittedName>
</protein>
<accession>A0A0C3BCC1</accession>
<feature type="transmembrane region" description="Helical" evidence="1">
    <location>
        <begin position="27"/>
        <end position="49"/>
    </location>
</feature>
<keyword evidence="1" id="KW-1133">Transmembrane helix</keyword>
<keyword evidence="1" id="KW-0472">Membrane</keyword>